<accession>A0A844SST8</accession>
<keyword evidence="1" id="KW-0812">Transmembrane</keyword>
<sequence length="70" mass="7524">MSLRSARESCSFHEPGRFAATALRFTPQAPFCFTPQAPCGPIEPVFPALLRSLVFAAALALPFIVALFVA</sequence>
<evidence type="ECO:0000256" key="1">
    <source>
        <dbReference type="SAM" id="Phobius"/>
    </source>
</evidence>
<evidence type="ECO:0000313" key="3">
    <source>
        <dbReference type="Proteomes" id="UP000436468"/>
    </source>
</evidence>
<dbReference type="EMBL" id="WQNF01000011">
    <property type="protein sequence ID" value="MVT66954.1"/>
    <property type="molecule type" value="Genomic_DNA"/>
</dbReference>
<keyword evidence="3" id="KW-1185">Reference proteome</keyword>
<name>A0A844SST8_9BRAD</name>
<evidence type="ECO:0000313" key="2">
    <source>
        <dbReference type="EMBL" id="MVT66954.1"/>
    </source>
</evidence>
<dbReference type="Proteomes" id="UP000436468">
    <property type="component" value="Unassembled WGS sequence"/>
</dbReference>
<dbReference type="RefSeq" id="WP_028332229.1">
    <property type="nucleotide sequence ID" value="NZ_WQNF01000011.1"/>
</dbReference>
<protein>
    <submittedName>
        <fullName evidence="2">Uncharacterized protein</fullName>
    </submittedName>
</protein>
<reference evidence="2 3" key="1">
    <citation type="submission" date="2019-12" db="EMBL/GenBank/DDBJ databases">
        <title>Draft genome sequences Bradyrhizobium cajani AMBPC1010, Bradyrhizobium pachyrhizi AMBPC1040 and Bradyrhizobium yuanmingense ALSPC3051, three plant growth promoting strains isolated from nodules of Cajanus cajan L. in Dominican Republic.</title>
        <authorList>
            <person name="Flores-Felix J.D."/>
            <person name="Araujo J."/>
            <person name="Diaz-Alcantara C."/>
            <person name="Gonzalez-Andres F."/>
            <person name="Velazquez E."/>
        </authorList>
    </citation>
    <scope>NUCLEOTIDE SEQUENCE [LARGE SCALE GENOMIC DNA]</scope>
    <source>
        <strain evidence="2 3">1040</strain>
    </source>
</reference>
<feature type="transmembrane region" description="Helical" evidence="1">
    <location>
        <begin position="48"/>
        <end position="69"/>
    </location>
</feature>
<comment type="caution">
    <text evidence="2">The sequence shown here is derived from an EMBL/GenBank/DDBJ whole genome shotgun (WGS) entry which is preliminary data.</text>
</comment>
<gene>
    <name evidence="2" type="ORF">GPL21_17790</name>
</gene>
<organism evidence="2 3">
    <name type="scientific">Bradyrhizobium pachyrhizi</name>
    <dbReference type="NCBI Taxonomy" id="280333"/>
    <lineage>
        <taxon>Bacteria</taxon>
        <taxon>Pseudomonadati</taxon>
        <taxon>Pseudomonadota</taxon>
        <taxon>Alphaproteobacteria</taxon>
        <taxon>Hyphomicrobiales</taxon>
        <taxon>Nitrobacteraceae</taxon>
        <taxon>Bradyrhizobium</taxon>
    </lineage>
</organism>
<dbReference type="AlphaFoldDB" id="A0A844SST8"/>
<keyword evidence="1" id="KW-0472">Membrane</keyword>
<keyword evidence="1" id="KW-1133">Transmembrane helix</keyword>
<proteinExistence type="predicted"/>